<dbReference type="Pfam" id="PF00400">
    <property type="entry name" value="WD40"/>
    <property type="match status" value="1"/>
</dbReference>
<comment type="catalytic activity">
    <reaction evidence="7">
        <text>diphthine methyl ester-[translation elongation factor 2] + H2O = diphthine-[translation elongation factor 2] + methanol + H(+)</text>
        <dbReference type="Rhea" id="RHEA:42656"/>
        <dbReference type="Rhea" id="RHEA-COMP:10172"/>
        <dbReference type="Rhea" id="RHEA-COMP:10173"/>
        <dbReference type="ChEBI" id="CHEBI:15377"/>
        <dbReference type="ChEBI" id="CHEBI:15378"/>
        <dbReference type="ChEBI" id="CHEBI:17790"/>
        <dbReference type="ChEBI" id="CHEBI:79005"/>
        <dbReference type="ChEBI" id="CHEBI:82696"/>
        <dbReference type="EC" id="3.1.1.97"/>
    </reaction>
</comment>
<dbReference type="EC" id="3.1.1.97" evidence="6"/>
<dbReference type="Proteomes" id="UP000549394">
    <property type="component" value="Unassembled WGS sequence"/>
</dbReference>
<dbReference type="OrthoDB" id="1930760at2759"/>
<comment type="similarity">
    <text evidence="5">Belongs to the DPH7 family.</text>
</comment>
<name>A0A7I8VNS0_9ANNE</name>
<comment type="caution">
    <text evidence="8">The sequence shown here is derived from an EMBL/GenBank/DDBJ whole genome shotgun (WGS) entry which is preliminary data.</text>
</comment>
<accession>A0A7I8VNS0</accession>
<proteinExistence type="inferred from homology"/>
<dbReference type="PANTHER" id="PTHR46042">
    <property type="entry name" value="DIPHTHINE METHYLTRANSFERASE"/>
    <property type="match status" value="1"/>
</dbReference>
<evidence type="ECO:0000313" key="9">
    <source>
        <dbReference type="Proteomes" id="UP000549394"/>
    </source>
</evidence>
<evidence type="ECO:0000256" key="5">
    <source>
        <dbReference type="ARBA" id="ARBA00038092"/>
    </source>
</evidence>
<evidence type="ECO:0000256" key="6">
    <source>
        <dbReference type="ARBA" id="ARBA00039131"/>
    </source>
</evidence>
<keyword evidence="9" id="KW-1185">Reference proteome</keyword>
<evidence type="ECO:0000256" key="3">
    <source>
        <dbReference type="ARBA" id="ARBA00022737"/>
    </source>
</evidence>
<evidence type="ECO:0000256" key="1">
    <source>
        <dbReference type="ARBA" id="ARBA00005156"/>
    </source>
</evidence>
<dbReference type="InterPro" id="IPR001680">
    <property type="entry name" value="WD40_rpt"/>
</dbReference>
<dbReference type="EMBL" id="CAJFCJ010000007">
    <property type="protein sequence ID" value="CAD5117942.1"/>
    <property type="molecule type" value="Genomic_DNA"/>
</dbReference>
<protein>
    <recommendedName>
        <fullName evidence="6">methylated diphthine methylhydrolase</fullName>
        <ecNumber evidence="6">3.1.1.97</ecNumber>
    </recommendedName>
</protein>
<evidence type="ECO:0000256" key="4">
    <source>
        <dbReference type="ARBA" id="ARBA00022801"/>
    </source>
</evidence>
<keyword evidence="3" id="KW-0677">Repeat</keyword>
<comment type="pathway">
    <text evidence="1">Protein modification; peptidyl-diphthamide biosynthesis.</text>
</comment>
<evidence type="ECO:0000256" key="7">
    <source>
        <dbReference type="ARBA" id="ARBA00047551"/>
    </source>
</evidence>
<dbReference type="SMART" id="SM00320">
    <property type="entry name" value="WD40"/>
    <property type="match status" value="3"/>
</dbReference>
<gene>
    <name evidence="8" type="ORF">DGYR_LOCUS6403</name>
</gene>
<dbReference type="Gene3D" id="2.130.10.10">
    <property type="entry name" value="YVTN repeat-like/Quinoprotein amine dehydrogenase"/>
    <property type="match status" value="1"/>
</dbReference>
<dbReference type="InterPro" id="IPR052415">
    <property type="entry name" value="Diphthine_MTase"/>
</dbReference>
<dbReference type="GO" id="GO:0061685">
    <property type="term" value="F:diphthine methylesterase activity"/>
    <property type="evidence" value="ECO:0007669"/>
    <property type="project" value="UniProtKB-EC"/>
</dbReference>
<dbReference type="GO" id="GO:0017183">
    <property type="term" value="P:protein histidyl modification to diphthamide"/>
    <property type="evidence" value="ECO:0007669"/>
    <property type="project" value="TreeGrafter"/>
</dbReference>
<dbReference type="SUPFAM" id="SSF50978">
    <property type="entry name" value="WD40 repeat-like"/>
    <property type="match status" value="1"/>
</dbReference>
<organism evidence="8 9">
    <name type="scientific">Dimorphilus gyrociliatus</name>
    <dbReference type="NCBI Taxonomy" id="2664684"/>
    <lineage>
        <taxon>Eukaryota</taxon>
        <taxon>Metazoa</taxon>
        <taxon>Spiralia</taxon>
        <taxon>Lophotrochozoa</taxon>
        <taxon>Annelida</taxon>
        <taxon>Polychaeta</taxon>
        <taxon>Polychaeta incertae sedis</taxon>
        <taxon>Dinophilidae</taxon>
        <taxon>Dimorphilus</taxon>
    </lineage>
</organism>
<sequence>MEINQGKVLNTKFTPDSLQYKPSDKNYLAVGSYELDAEAQTKAGQLTIYNLKEEPSIENSFNIEKGALDLKWISDKCVIMATGTGKCEMVDIINDTSKNLQLSDGLCLSIDNSPETYYLSDSKGYLYLIDAKTFTSSSQVKGCDYEAWTIHSDIKDANIFYSGGDDCKFKMWDKRSMTQCFSKTFDMGICSVASHKSIENLVAFGSYNEVIYFWDKRVKKILNEINVGGGVWRLNWHEEFPSILSTAAMHGGCKILKYAAKPEILCSYKHHESMVYGIDINYNVVASCSFYDRSLQLWTVPENLIKESKDAVVT</sequence>
<dbReference type="InterPro" id="IPR036322">
    <property type="entry name" value="WD40_repeat_dom_sf"/>
</dbReference>
<dbReference type="InterPro" id="IPR015943">
    <property type="entry name" value="WD40/YVTN_repeat-like_dom_sf"/>
</dbReference>
<keyword evidence="2" id="KW-0853">WD repeat</keyword>
<dbReference type="AlphaFoldDB" id="A0A7I8VNS0"/>
<dbReference type="PANTHER" id="PTHR46042:SF1">
    <property type="entry name" value="DIPHTHINE METHYLTRANSFERASE"/>
    <property type="match status" value="1"/>
</dbReference>
<reference evidence="8 9" key="1">
    <citation type="submission" date="2020-08" db="EMBL/GenBank/DDBJ databases">
        <authorList>
            <person name="Hejnol A."/>
        </authorList>
    </citation>
    <scope>NUCLEOTIDE SEQUENCE [LARGE SCALE GENOMIC DNA]</scope>
</reference>
<dbReference type="GO" id="GO:0005737">
    <property type="term" value="C:cytoplasm"/>
    <property type="evidence" value="ECO:0007669"/>
    <property type="project" value="TreeGrafter"/>
</dbReference>
<keyword evidence="4" id="KW-0378">Hydrolase</keyword>
<evidence type="ECO:0000256" key="2">
    <source>
        <dbReference type="ARBA" id="ARBA00022574"/>
    </source>
</evidence>
<evidence type="ECO:0000313" key="8">
    <source>
        <dbReference type="EMBL" id="CAD5117942.1"/>
    </source>
</evidence>